<dbReference type="RefSeq" id="XP_040724546.1">
    <property type="nucleotide sequence ID" value="XM_040871773.1"/>
</dbReference>
<feature type="domain" description="Amine oxidase" evidence="1">
    <location>
        <begin position="31"/>
        <end position="451"/>
    </location>
</feature>
<dbReference type="InterPro" id="IPR002937">
    <property type="entry name" value="Amino_oxidase"/>
</dbReference>
<dbReference type="Pfam" id="PF01593">
    <property type="entry name" value="Amino_oxidase"/>
    <property type="match status" value="1"/>
</dbReference>
<dbReference type="PANTHER" id="PTHR42923:SF17">
    <property type="entry name" value="AMINE OXIDASE DOMAIN-CONTAINING PROTEIN"/>
    <property type="match status" value="1"/>
</dbReference>
<accession>A0A1Y2FAI2</accession>
<dbReference type="EMBL" id="MCFI01000012">
    <property type="protein sequence ID" value="ORY80901.1"/>
    <property type="molecule type" value="Genomic_DNA"/>
</dbReference>
<dbReference type="GeneID" id="63788372"/>
<dbReference type="PANTHER" id="PTHR42923">
    <property type="entry name" value="PROTOPORPHYRINOGEN OXIDASE"/>
    <property type="match status" value="1"/>
</dbReference>
<sequence length="501" mass="55820">MSTTRNPIATTNGKTNGATPKKRVAIVGSGVAGLAATWALNEYSPHEAIVFESGDYVGGHTHTVTFKQGEQETPVDSGFIVANTATYPNFLAFLKHQGIQINETEMSFSVSRDAGAFEWSGAGGLGALLAQSSNILNADLYRMVYDILRFNQYSTDILDARKGSDDQELTIGEWLAKYGYSESFKHNYLIPMTAAIWSTSPDKVSLDFPALTLIRFMYNHHLLQLVDRPSWLTLKGGAIEYVKSITDKMPLGSVRINTPVREVYRANSKVYVKFHDKEEVFDHIIFACHADTILQILGDQATAEEKRILSNFTFNDNTAILHSDLRLMPIRRAAWTSWNYITKSEKSDTGDASKMNTDSVCLTYWMNNLQHIDEDTFGQVLVTLNPLFRPKEELIQGEYAYAHPAFTPQAVKAQDELPRIQNSDALCTSFAGAWTKYGFHEDGFSSGLACAVEHLGAEIPFEFVDATFMRGEQRDVSWSDLAARGLFGVLGVARRAYHLVL</sequence>
<reference evidence="2 3" key="1">
    <citation type="submission" date="2016-07" db="EMBL/GenBank/DDBJ databases">
        <title>Pervasive Adenine N6-methylation of Active Genes in Fungi.</title>
        <authorList>
            <consortium name="DOE Joint Genome Institute"/>
            <person name="Mondo S.J."/>
            <person name="Dannebaum R.O."/>
            <person name="Kuo R.C."/>
            <person name="Labutti K."/>
            <person name="Haridas S."/>
            <person name="Kuo A."/>
            <person name="Salamov A."/>
            <person name="Ahrendt S.R."/>
            <person name="Lipzen A."/>
            <person name="Sullivan W."/>
            <person name="Andreopoulos W.B."/>
            <person name="Clum A."/>
            <person name="Lindquist E."/>
            <person name="Daum C."/>
            <person name="Ramamoorthy G.K."/>
            <person name="Gryganskyi A."/>
            <person name="Culley D."/>
            <person name="Magnuson J.K."/>
            <person name="James T.Y."/>
            <person name="O'Malley M.A."/>
            <person name="Stajich J.E."/>
            <person name="Spatafora J.W."/>
            <person name="Visel A."/>
            <person name="Grigoriev I.V."/>
        </authorList>
    </citation>
    <scope>NUCLEOTIDE SEQUENCE [LARGE SCALE GENOMIC DNA]</scope>
    <source>
        <strain evidence="2 3">12-1054</strain>
    </source>
</reference>
<dbReference type="Gene3D" id="1.10.405.20">
    <property type="match status" value="1"/>
</dbReference>
<comment type="caution">
    <text evidence="2">The sequence shown here is derived from an EMBL/GenBank/DDBJ whole genome shotgun (WGS) entry which is preliminary data.</text>
</comment>
<dbReference type="OMA" id="RAWASWN"/>
<dbReference type="OrthoDB" id="5977668at2759"/>
<proteinExistence type="predicted"/>
<evidence type="ECO:0000313" key="3">
    <source>
        <dbReference type="Proteomes" id="UP000193685"/>
    </source>
</evidence>
<dbReference type="Gene3D" id="3.50.50.60">
    <property type="entry name" value="FAD/NAD(P)-binding domain"/>
    <property type="match status" value="1"/>
</dbReference>
<evidence type="ECO:0000259" key="1">
    <source>
        <dbReference type="Pfam" id="PF01593"/>
    </source>
</evidence>
<dbReference type="AlphaFoldDB" id="A0A1Y2FAI2"/>
<keyword evidence="3" id="KW-1185">Reference proteome</keyword>
<name>A0A1Y2FAI2_PROLT</name>
<dbReference type="STRING" id="56484.A0A1Y2FAI2"/>
<evidence type="ECO:0000313" key="2">
    <source>
        <dbReference type="EMBL" id="ORY80901.1"/>
    </source>
</evidence>
<dbReference type="FunFam" id="1.10.405.20:FF:000001">
    <property type="entry name" value="Amine oxidase"/>
    <property type="match status" value="1"/>
</dbReference>
<dbReference type="GO" id="GO:0016491">
    <property type="term" value="F:oxidoreductase activity"/>
    <property type="evidence" value="ECO:0007669"/>
    <property type="project" value="InterPro"/>
</dbReference>
<dbReference type="Proteomes" id="UP000193685">
    <property type="component" value="Unassembled WGS sequence"/>
</dbReference>
<dbReference type="Gene3D" id="3.30.70.1990">
    <property type="match status" value="1"/>
</dbReference>
<gene>
    <name evidence="2" type="ORF">BCR37DRAFT_399255</name>
</gene>
<dbReference type="InterPro" id="IPR050464">
    <property type="entry name" value="Zeta_carotene_desat/Oxidored"/>
</dbReference>
<dbReference type="InterPro" id="IPR036188">
    <property type="entry name" value="FAD/NAD-bd_sf"/>
</dbReference>
<organism evidence="2 3">
    <name type="scientific">Protomyces lactucae-debilis</name>
    <dbReference type="NCBI Taxonomy" id="2754530"/>
    <lineage>
        <taxon>Eukaryota</taxon>
        <taxon>Fungi</taxon>
        <taxon>Dikarya</taxon>
        <taxon>Ascomycota</taxon>
        <taxon>Taphrinomycotina</taxon>
        <taxon>Taphrinomycetes</taxon>
        <taxon>Taphrinales</taxon>
        <taxon>Protomycetaceae</taxon>
        <taxon>Protomyces</taxon>
    </lineage>
</organism>
<dbReference type="SUPFAM" id="SSF51905">
    <property type="entry name" value="FAD/NAD(P)-binding domain"/>
    <property type="match status" value="1"/>
</dbReference>
<protein>
    <recommendedName>
        <fullName evidence="1">Amine oxidase domain-containing protein</fullName>
    </recommendedName>
</protein>